<reference evidence="1" key="1">
    <citation type="submission" date="2020-05" db="EMBL/GenBank/DDBJ databases">
        <title>Chitinophaga laudate sp. nov., isolated from a tropical peat swamp.</title>
        <authorList>
            <person name="Goh C.B.S."/>
            <person name="Lee M.S."/>
            <person name="Parimannan S."/>
            <person name="Pasbakhsh P."/>
            <person name="Yule C.M."/>
            <person name="Rajandas H."/>
            <person name="Loke S."/>
            <person name="Croft L."/>
            <person name="Tan J.B.L."/>
        </authorList>
    </citation>
    <scope>NUCLEOTIDE SEQUENCE</scope>
    <source>
        <strain evidence="1">Mgbs1</strain>
    </source>
</reference>
<gene>
    <name evidence="1" type="ORF">ECE50_007560</name>
</gene>
<dbReference type="InterPro" id="IPR027783">
    <property type="entry name" value="Bacterial_PH-related"/>
</dbReference>
<dbReference type="EMBL" id="RIAR02000001">
    <property type="protein sequence ID" value="NSL86681.1"/>
    <property type="molecule type" value="Genomic_DNA"/>
</dbReference>
<dbReference type="AlphaFoldDB" id="A0A433WHI8"/>
<accession>A0A433WHI8</accession>
<evidence type="ECO:0000313" key="1">
    <source>
        <dbReference type="EMBL" id="NSL86681.1"/>
    </source>
</evidence>
<comment type="caution">
    <text evidence="1">The sequence shown here is derived from an EMBL/GenBank/DDBJ whole genome shotgun (WGS) entry which is preliminary data.</text>
</comment>
<organism evidence="1 2">
    <name type="scientific">Chitinophaga solisilvae</name>
    <dbReference type="NCBI Taxonomy" id="1233460"/>
    <lineage>
        <taxon>Bacteria</taxon>
        <taxon>Pseudomonadati</taxon>
        <taxon>Bacteroidota</taxon>
        <taxon>Chitinophagia</taxon>
        <taxon>Chitinophagales</taxon>
        <taxon>Chitinophagaceae</taxon>
        <taxon>Chitinophaga</taxon>
    </lineage>
</organism>
<keyword evidence="2" id="KW-1185">Reference proteome</keyword>
<evidence type="ECO:0000313" key="2">
    <source>
        <dbReference type="Proteomes" id="UP000281028"/>
    </source>
</evidence>
<dbReference type="OrthoDB" id="665374at2"/>
<name>A0A433WHI8_9BACT</name>
<dbReference type="RefSeq" id="WP_127039802.1">
    <property type="nucleotide sequence ID" value="NZ_JAABOK010000001.1"/>
</dbReference>
<dbReference type="Proteomes" id="UP000281028">
    <property type="component" value="Unassembled WGS sequence"/>
</dbReference>
<protein>
    <submittedName>
        <fullName evidence="1">Uncharacterized protein</fullName>
    </submittedName>
</protein>
<dbReference type="Pfam" id="PF10882">
    <property type="entry name" value="bPH_5"/>
    <property type="match status" value="1"/>
</dbReference>
<proteinExistence type="predicted"/>
<sequence>MRYAATLDDNSKIITNLVIILTLVILCRQITDISQDAVFTSLLLFILIPAIVIAGCLSPRYYKIEADAILIKRPLFPITILLDDVVRLRSITEEELGTSLRMMGIGGVFGYLGTYWSAEIGKYQRWSTNRESLVLIESQNRKWVISPSDADHFVRNVNKMINVAI</sequence>